<proteinExistence type="predicted"/>
<accession>A0A094WAU2</accession>
<dbReference type="EMBL" id="JPGK01000006">
    <property type="protein sequence ID" value="KGA93600.1"/>
    <property type="molecule type" value="Genomic_DNA"/>
</dbReference>
<dbReference type="Proteomes" id="UP000029452">
    <property type="component" value="Unassembled WGS sequence"/>
</dbReference>
<protein>
    <submittedName>
        <fullName evidence="1">Uncharacterized protein</fullName>
    </submittedName>
</protein>
<dbReference type="AlphaFoldDB" id="A0A094WAU2"/>
<sequence length="37" mass="4072">MFFHGSPSGAFLFGKPGNMNNGSDIRHICPNIMAYLE</sequence>
<name>A0A094WAU2_9BACT</name>
<evidence type="ECO:0000313" key="2">
    <source>
        <dbReference type="Proteomes" id="UP000029452"/>
    </source>
</evidence>
<evidence type="ECO:0000313" key="1">
    <source>
        <dbReference type="EMBL" id="KGA93600.1"/>
    </source>
</evidence>
<comment type="caution">
    <text evidence="1">The sequence shown here is derived from an EMBL/GenBank/DDBJ whole genome shotgun (WGS) entry which is preliminary data.</text>
</comment>
<gene>
    <name evidence="1" type="ORF">LptCag_0213</name>
</gene>
<organism evidence="1 2">
    <name type="scientific">Leptospirillum ferriphilum</name>
    <dbReference type="NCBI Taxonomy" id="178606"/>
    <lineage>
        <taxon>Bacteria</taxon>
        <taxon>Pseudomonadati</taxon>
        <taxon>Nitrospirota</taxon>
        <taxon>Nitrospiria</taxon>
        <taxon>Nitrospirales</taxon>
        <taxon>Nitrospiraceae</taxon>
        <taxon>Leptospirillum</taxon>
    </lineage>
</organism>
<reference evidence="1 2" key="1">
    <citation type="submission" date="2014-06" db="EMBL/GenBank/DDBJ databases">
        <title>Draft genome sequence of iron oxidizing acidophile Leptospirillum ferriphilum DSM14647.</title>
        <authorList>
            <person name="Cardenas J.P."/>
            <person name="Lazcano M."/>
            <person name="Ossandon F.J."/>
            <person name="Corbett M."/>
            <person name="Holmes D.S."/>
            <person name="Watkin E."/>
        </authorList>
    </citation>
    <scope>NUCLEOTIDE SEQUENCE [LARGE SCALE GENOMIC DNA]</scope>
    <source>
        <strain evidence="1 2">DSM 14647</strain>
    </source>
</reference>